<dbReference type="Pfam" id="PF13578">
    <property type="entry name" value="Methyltransf_24"/>
    <property type="match status" value="1"/>
</dbReference>
<dbReference type="RefSeq" id="WP_146514873.1">
    <property type="nucleotide sequence ID" value="NZ_SJPI01000001.1"/>
</dbReference>
<dbReference type="OrthoDB" id="276962at2"/>
<reference evidence="2 3" key="1">
    <citation type="submission" date="2019-02" db="EMBL/GenBank/DDBJ databases">
        <title>Deep-cultivation of Planctomycetes and their phenomic and genomic characterization uncovers novel biology.</title>
        <authorList>
            <person name="Wiegand S."/>
            <person name="Jogler M."/>
            <person name="Boedeker C."/>
            <person name="Pinto D."/>
            <person name="Vollmers J."/>
            <person name="Rivas-Marin E."/>
            <person name="Kohn T."/>
            <person name="Peeters S.H."/>
            <person name="Heuer A."/>
            <person name="Rast P."/>
            <person name="Oberbeckmann S."/>
            <person name="Bunk B."/>
            <person name="Jeske O."/>
            <person name="Meyerdierks A."/>
            <person name="Storesund J.E."/>
            <person name="Kallscheuer N."/>
            <person name="Luecker S."/>
            <person name="Lage O.M."/>
            <person name="Pohl T."/>
            <person name="Merkel B.J."/>
            <person name="Hornburger P."/>
            <person name="Mueller R.-W."/>
            <person name="Bruemmer F."/>
            <person name="Labrenz M."/>
            <person name="Spormann A.M."/>
            <person name="Op Den Camp H."/>
            <person name="Overmann J."/>
            <person name="Amann R."/>
            <person name="Jetten M.S.M."/>
            <person name="Mascher T."/>
            <person name="Medema M.H."/>
            <person name="Devos D.P."/>
            <person name="Kaster A.-K."/>
            <person name="Ovreas L."/>
            <person name="Rohde M."/>
            <person name="Galperin M.Y."/>
            <person name="Jogler C."/>
        </authorList>
    </citation>
    <scope>NUCLEOTIDE SEQUENCE [LARGE SCALE GENOMIC DNA]</scope>
    <source>
        <strain evidence="2 3">Pla22</strain>
    </source>
</reference>
<keyword evidence="3" id="KW-1185">Reference proteome</keyword>
<dbReference type="EMBL" id="SJPI01000001">
    <property type="protein sequence ID" value="TWT54910.1"/>
    <property type="molecule type" value="Genomic_DNA"/>
</dbReference>
<dbReference type="Proteomes" id="UP000316598">
    <property type="component" value="Unassembled WGS sequence"/>
</dbReference>
<evidence type="ECO:0000256" key="1">
    <source>
        <dbReference type="SAM" id="MobiDB-lite"/>
    </source>
</evidence>
<name>A0A5C5WWE0_9BACT</name>
<dbReference type="Gene3D" id="3.40.50.150">
    <property type="entry name" value="Vaccinia Virus protein VP39"/>
    <property type="match status" value="1"/>
</dbReference>
<evidence type="ECO:0000313" key="2">
    <source>
        <dbReference type="EMBL" id="TWT54910.1"/>
    </source>
</evidence>
<dbReference type="InterPro" id="IPR029063">
    <property type="entry name" value="SAM-dependent_MTases_sf"/>
</dbReference>
<evidence type="ECO:0000313" key="3">
    <source>
        <dbReference type="Proteomes" id="UP000316598"/>
    </source>
</evidence>
<dbReference type="SUPFAM" id="SSF53335">
    <property type="entry name" value="S-adenosyl-L-methionine-dependent methyltransferases"/>
    <property type="match status" value="1"/>
</dbReference>
<gene>
    <name evidence="2" type="ORF">Pla22_25640</name>
</gene>
<dbReference type="AlphaFoldDB" id="A0A5C5WWE0"/>
<organism evidence="2 3">
    <name type="scientific">Rubripirellula amarantea</name>
    <dbReference type="NCBI Taxonomy" id="2527999"/>
    <lineage>
        <taxon>Bacteria</taxon>
        <taxon>Pseudomonadati</taxon>
        <taxon>Planctomycetota</taxon>
        <taxon>Planctomycetia</taxon>
        <taxon>Pirellulales</taxon>
        <taxon>Pirellulaceae</taxon>
        <taxon>Rubripirellula</taxon>
    </lineage>
</organism>
<proteinExistence type="predicted"/>
<sequence length="261" mass="28097">MNSSNAPDPTPTGFREAPHGTALWAWGGSSWNLHSDQSLPNAKPGNPPAESGMFEGQFRQTPSVLKDVQLSAGSSGTPLYGTQQMLLERAQAIPGHASDGELQWLITTAENLNPGAIWAEVGALCGRSFVAVGLSLPPKSTLITVDISLGLQRRAGQSLLTSYEDVMSERDDLRIIMIKSDSVEAAGFIPAKSCDVVYLDGAHDEVALRADISAWSTRLKPKTGLLCGHDYNNSTYPDVKKVVDQLGHAHVAKEMIWTYQP</sequence>
<feature type="region of interest" description="Disordered" evidence="1">
    <location>
        <begin position="35"/>
        <end position="55"/>
    </location>
</feature>
<evidence type="ECO:0008006" key="4">
    <source>
        <dbReference type="Google" id="ProtNLM"/>
    </source>
</evidence>
<comment type="caution">
    <text evidence="2">The sequence shown here is derived from an EMBL/GenBank/DDBJ whole genome shotgun (WGS) entry which is preliminary data.</text>
</comment>
<accession>A0A5C5WWE0</accession>
<protein>
    <recommendedName>
        <fullName evidence="4">Cephalosporin hydroxylase</fullName>
    </recommendedName>
</protein>